<dbReference type="PROSITE" id="PS00902">
    <property type="entry name" value="GLUTAMATE_5_KINASE"/>
    <property type="match status" value="1"/>
</dbReference>
<evidence type="ECO:0000256" key="3">
    <source>
        <dbReference type="ARBA" id="ARBA00022650"/>
    </source>
</evidence>
<accession>A0A316J7Q0</accession>
<dbReference type="InterPro" id="IPR005715">
    <property type="entry name" value="Glu_5kinase/COase_Synthase"/>
</dbReference>
<comment type="function">
    <text evidence="8">Catalyzes the transfer of a phosphate group to glutamate to form L-glutamate 5-phosphate.</text>
</comment>
<dbReference type="Proteomes" id="UP000245865">
    <property type="component" value="Unassembled WGS sequence"/>
</dbReference>
<comment type="caution">
    <text evidence="8">Lacks conserved residue(s) required for the propagation of feature annotation.</text>
</comment>
<dbReference type="InterPro" id="IPR041739">
    <property type="entry name" value="G5K_ProB"/>
</dbReference>
<dbReference type="GO" id="GO:0055129">
    <property type="term" value="P:L-proline biosynthetic process"/>
    <property type="evidence" value="ECO:0007669"/>
    <property type="project" value="UniProtKB-UniRule"/>
</dbReference>
<dbReference type="Pfam" id="PF01472">
    <property type="entry name" value="PUA"/>
    <property type="match status" value="1"/>
</dbReference>
<keyword evidence="5 8" id="KW-0547">Nucleotide-binding</keyword>
<dbReference type="InterPro" id="IPR036974">
    <property type="entry name" value="PUA_sf"/>
</dbReference>
<dbReference type="InterPro" id="IPR011529">
    <property type="entry name" value="Glu_5kinase"/>
</dbReference>
<dbReference type="PRINTS" id="PR00474">
    <property type="entry name" value="GLU5KINASE"/>
</dbReference>
<evidence type="ECO:0000256" key="6">
    <source>
        <dbReference type="ARBA" id="ARBA00022777"/>
    </source>
</evidence>
<dbReference type="InterPro" id="IPR015947">
    <property type="entry name" value="PUA-like_sf"/>
</dbReference>
<keyword evidence="2 8" id="KW-0028">Amino-acid biosynthesis</keyword>
<dbReference type="RefSeq" id="WP_109707580.1">
    <property type="nucleotide sequence ID" value="NZ_QGDB01000006.1"/>
</dbReference>
<evidence type="ECO:0000256" key="5">
    <source>
        <dbReference type="ARBA" id="ARBA00022741"/>
    </source>
</evidence>
<dbReference type="UniPathway" id="UPA00098">
    <property type="reaction ID" value="UER00359"/>
</dbReference>
<sequence>MLKQLKDYRRIVVKIGSALLVDRASGLKREWLESLGHDIAVLHNAGVEVLVVSSGAIALGRTVLGLPKKALKLEESQAAAAAGQIALAKAYADVLGGHGIKSGQILVTLSDTEERRRYLNARATIDTLLKLKAVPVINENDTVATTEIRYGDNDRLAARVATMMGADLLILLSDIDGLYTAPPHKNPDAQFLPLVEAITPQIEAMAGAAASELSRGGMKTKLDAGKIANAAGTAMIITSGTRMAPLSAIDRGERATLFEPSNAPVNAWKTWISGNLEPAGRLRVDAGAAKALKSGKSLLPAGVREIEGRFERGDTVAVLNEDGREIARGLIAYDAEDARKIAGHKSDEISAILGYDARAAMIHRNDLVVRGAAASIEVEEA</sequence>
<dbReference type="GO" id="GO:0004349">
    <property type="term" value="F:glutamate 5-kinase activity"/>
    <property type="evidence" value="ECO:0007669"/>
    <property type="project" value="UniProtKB-UniRule"/>
</dbReference>
<evidence type="ECO:0000256" key="1">
    <source>
        <dbReference type="ARBA" id="ARBA00022490"/>
    </source>
</evidence>
<feature type="domain" description="PUA" evidence="9">
    <location>
        <begin position="280"/>
        <end position="362"/>
    </location>
</feature>
<dbReference type="NCBIfam" id="TIGR01027">
    <property type="entry name" value="proB"/>
    <property type="match status" value="1"/>
</dbReference>
<dbReference type="CDD" id="cd04242">
    <property type="entry name" value="AAK_G5K_ProB"/>
    <property type="match status" value="1"/>
</dbReference>
<comment type="subcellular location">
    <subcellularLocation>
        <location evidence="8">Cytoplasm</location>
    </subcellularLocation>
</comment>
<dbReference type="OrthoDB" id="9804434at2"/>
<evidence type="ECO:0000259" key="9">
    <source>
        <dbReference type="SMART" id="SM00359"/>
    </source>
</evidence>
<dbReference type="CDD" id="cd21157">
    <property type="entry name" value="PUA_G5K"/>
    <property type="match status" value="1"/>
</dbReference>
<dbReference type="PANTHER" id="PTHR43654">
    <property type="entry name" value="GLUTAMATE 5-KINASE"/>
    <property type="match status" value="1"/>
</dbReference>
<feature type="binding site" evidence="8">
    <location>
        <position position="14"/>
    </location>
    <ligand>
        <name>ATP</name>
        <dbReference type="ChEBI" id="CHEBI:30616"/>
    </ligand>
</feature>
<dbReference type="PROSITE" id="PS50890">
    <property type="entry name" value="PUA"/>
    <property type="match status" value="1"/>
</dbReference>
<protein>
    <recommendedName>
        <fullName evidence="8">Glutamate 5-kinase</fullName>
        <ecNumber evidence="8">2.7.2.11</ecNumber>
    </recommendedName>
    <alternativeName>
        <fullName evidence="8">Gamma-glutamyl kinase</fullName>
        <shortName evidence="8">GK</shortName>
    </alternativeName>
</protein>
<dbReference type="Pfam" id="PF00696">
    <property type="entry name" value="AA_kinase"/>
    <property type="match status" value="1"/>
</dbReference>
<comment type="catalytic activity">
    <reaction evidence="8">
        <text>L-glutamate + ATP = L-glutamyl 5-phosphate + ADP</text>
        <dbReference type="Rhea" id="RHEA:14877"/>
        <dbReference type="ChEBI" id="CHEBI:29985"/>
        <dbReference type="ChEBI" id="CHEBI:30616"/>
        <dbReference type="ChEBI" id="CHEBI:58274"/>
        <dbReference type="ChEBI" id="CHEBI:456216"/>
        <dbReference type="EC" id="2.7.2.11"/>
    </reaction>
</comment>
<evidence type="ECO:0000313" key="10">
    <source>
        <dbReference type="EMBL" id="PWL16775.1"/>
    </source>
</evidence>
<proteinExistence type="inferred from homology"/>
<dbReference type="EMBL" id="QGDB01000006">
    <property type="protein sequence ID" value="PWL16775.1"/>
    <property type="molecule type" value="Genomic_DNA"/>
</dbReference>
<feature type="binding site" evidence="8">
    <location>
        <position position="54"/>
    </location>
    <ligand>
        <name>substrate</name>
    </ligand>
</feature>
<dbReference type="PANTHER" id="PTHR43654:SF1">
    <property type="entry name" value="ISOPENTENYL PHOSPHATE KINASE"/>
    <property type="match status" value="1"/>
</dbReference>
<evidence type="ECO:0000313" key="11">
    <source>
        <dbReference type="Proteomes" id="UP000245865"/>
    </source>
</evidence>
<dbReference type="InterPro" id="IPR019797">
    <property type="entry name" value="Glutamate_5-kinase_CS"/>
</dbReference>
<keyword evidence="1 8" id="KW-0963">Cytoplasm</keyword>
<feature type="binding site" evidence="8">
    <location>
        <position position="153"/>
    </location>
    <ligand>
        <name>substrate</name>
    </ligand>
</feature>
<dbReference type="GO" id="GO:0005829">
    <property type="term" value="C:cytosol"/>
    <property type="evidence" value="ECO:0007669"/>
    <property type="project" value="TreeGrafter"/>
</dbReference>
<evidence type="ECO:0000256" key="2">
    <source>
        <dbReference type="ARBA" id="ARBA00022605"/>
    </source>
</evidence>
<dbReference type="EC" id="2.7.2.11" evidence="8"/>
<evidence type="ECO:0000256" key="7">
    <source>
        <dbReference type="ARBA" id="ARBA00022840"/>
    </source>
</evidence>
<keyword evidence="3 8" id="KW-0641">Proline biosynthesis</keyword>
<evidence type="ECO:0000256" key="8">
    <source>
        <dbReference type="HAMAP-Rule" id="MF_00456"/>
    </source>
</evidence>
<dbReference type="SUPFAM" id="SSF53633">
    <property type="entry name" value="Carbamate kinase-like"/>
    <property type="match status" value="1"/>
</dbReference>
<dbReference type="InterPro" id="IPR001057">
    <property type="entry name" value="Glu/AcGlu_kinase"/>
</dbReference>
<dbReference type="GO" id="GO:0005524">
    <property type="term" value="F:ATP binding"/>
    <property type="evidence" value="ECO:0007669"/>
    <property type="project" value="UniProtKB-KW"/>
</dbReference>
<dbReference type="AlphaFoldDB" id="A0A316J7Q0"/>
<dbReference type="FunFam" id="2.30.130.10:FF:000007">
    <property type="entry name" value="Glutamate 5-kinase"/>
    <property type="match status" value="1"/>
</dbReference>
<dbReference type="SUPFAM" id="SSF88697">
    <property type="entry name" value="PUA domain-like"/>
    <property type="match status" value="1"/>
</dbReference>
<comment type="pathway">
    <text evidence="8">Amino-acid biosynthesis; L-proline biosynthesis; L-glutamate 5-semialdehyde from L-glutamate: step 1/2.</text>
</comment>
<keyword evidence="11" id="KW-1185">Reference proteome</keyword>
<organism evidence="10 11">
    <name type="scientific">Falsochrobactrum shanghaiense</name>
    <dbReference type="NCBI Taxonomy" id="2201899"/>
    <lineage>
        <taxon>Bacteria</taxon>
        <taxon>Pseudomonadati</taxon>
        <taxon>Pseudomonadota</taxon>
        <taxon>Alphaproteobacteria</taxon>
        <taxon>Hyphomicrobiales</taxon>
        <taxon>Brucellaceae</taxon>
        <taxon>Falsochrobactrum</taxon>
    </lineage>
</organism>
<keyword evidence="7 8" id="KW-0067">ATP-binding</keyword>
<dbReference type="GO" id="GO:0003723">
    <property type="term" value="F:RNA binding"/>
    <property type="evidence" value="ECO:0007669"/>
    <property type="project" value="InterPro"/>
</dbReference>
<keyword evidence="6 8" id="KW-0418">Kinase</keyword>
<comment type="similarity">
    <text evidence="8">Belongs to the glutamate 5-kinase family.</text>
</comment>
<dbReference type="Gene3D" id="2.30.130.10">
    <property type="entry name" value="PUA domain"/>
    <property type="match status" value="1"/>
</dbReference>
<dbReference type="InterPro" id="IPR036393">
    <property type="entry name" value="AceGlu_kinase-like_sf"/>
</dbReference>
<reference evidence="10 11" key="1">
    <citation type="submission" date="2018-05" db="EMBL/GenBank/DDBJ databases">
        <title>Comparative genomic sequence analysis between strain HN4 and CCM 8460T (Falsochrobactrum ovis) will provide more evidence to prove that HN4 is a new species of Falsochrobactrum.</title>
        <authorList>
            <person name="Lyu W."/>
            <person name="Sun L."/>
            <person name="Yao L."/>
        </authorList>
    </citation>
    <scope>NUCLEOTIDE SEQUENCE [LARGE SCALE GENOMIC DNA]</scope>
    <source>
        <strain evidence="10 11">HN4</strain>
    </source>
</reference>
<dbReference type="FunFam" id="3.40.1160.10:FF:000018">
    <property type="entry name" value="Glutamate 5-kinase"/>
    <property type="match status" value="1"/>
</dbReference>
<comment type="caution">
    <text evidence="10">The sequence shown here is derived from an EMBL/GenBank/DDBJ whole genome shotgun (WGS) entry which is preliminary data.</text>
</comment>
<name>A0A316J7Q0_9HYPH</name>
<keyword evidence="4 8" id="KW-0808">Transferase</keyword>
<dbReference type="SMART" id="SM00359">
    <property type="entry name" value="PUA"/>
    <property type="match status" value="1"/>
</dbReference>
<dbReference type="InterPro" id="IPR002478">
    <property type="entry name" value="PUA"/>
</dbReference>
<dbReference type="Gene3D" id="3.40.1160.10">
    <property type="entry name" value="Acetylglutamate kinase-like"/>
    <property type="match status" value="1"/>
</dbReference>
<feature type="binding site" evidence="8">
    <location>
        <begin position="173"/>
        <end position="174"/>
    </location>
    <ligand>
        <name>ATP</name>
        <dbReference type="ChEBI" id="CHEBI:30616"/>
    </ligand>
</feature>
<dbReference type="HAMAP" id="MF_00456">
    <property type="entry name" value="ProB"/>
    <property type="match status" value="1"/>
</dbReference>
<evidence type="ECO:0000256" key="4">
    <source>
        <dbReference type="ARBA" id="ARBA00022679"/>
    </source>
</evidence>
<dbReference type="PIRSF" id="PIRSF000729">
    <property type="entry name" value="GK"/>
    <property type="match status" value="1"/>
</dbReference>
<feature type="binding site" evidence="8">
    <location>
        <position position="141"/>
    </location>
    <ligand>
        <name>substrate</name>
    </ligand>
</feature>
<gene>
    <name evidence="8" type="primary">proB</name>
    <name evidence="10" type="ORF">DKP76_14790</name>
</gene>
<dbReference type="InterPro" id="IPR001048">
    <property type="entry name" value="Asp/Glu/Uridylate_kinase"/>
</dbReference>